<evidence type="ECO:0000313" key="3">
    <source>
        <dbReference type="EMBL" id="PRY32775.1"/>
    </source>
</evidence>
<comment type="similarity">
    <text evidence="1 2">Belongs to the CutC family.</text>
</comment>
<dbReference type="AlphaFoldDB" id="A0A2T0SH88"/>
<dbReference type="FunFam" id="3.20.20.380:FF:000001">
    <property type="entry name" value="Copper homeostasis protein CutC"/>
    <property type="match status" value="1"/>
</dbReference>
<dbReference type="InterPro" id="IPR005627">
    <property type="entry name" value="CutC-like"/>
</dbReference>
<dbReference type="RefSeq" id="WP_106139657.1">
    <property type="nucleotide sequence ID" value="NZ_PVTE01000020.1"/>
</dbReference>
<comment type="caution">
    <text evidence="3">The sequence shown here is derived from an EMBL/GenBank/DDBJ whole genome shotgun (WGS) entry which is preliminary data.</text>
</comment>
<dbReference type="PANTHER" id="PTHR12598">
    <property type="entry name" value="COPPER HOMEOSTASIS PROTEIN CUTC"/>
    <property type="match status" value="1"/>
</dbReference>
<keyword evidence="4" id="KW-1185">Reference proteome</keyword>
<dbReference type="SUPFAM" id="SSF110395">
    <property type="entry name" value="CutC-like"/>
    <property type="match status" value="1"/>
</dbReference>
<sequence length="245" mass="25901">MTIEVCAYSLQSCLTAQTAGADRVELCGSLSEGGTTPSIGLITEARRHLNLSLYVMIRPRGGDFLYSDTEIAVMRADIEAAKNVGADGIVLGLLRADGTVDEETTKTLVDLAQPLPVTFHRAFDMSRDPAEALEAIIRTGCARILTSGQATSAESGVPVLQQLVEQAAGRIEIMAGVGVSIRNAQALLNAGVDALHLSGKSSQASPMEYRRQELSMASAVLGEYERIEASADAIAPVVALAHYQK</sequence>
<gene>
    <name evidence="2" type="primary">cutC</name>
    <name evidence="3" type="ORF">CLV58_12026</name>
</gene>
<dbReference type="Gene3D" id="3.20.20.380">
    <property type="entry name" value="Copper homeostasis (CutC) domain"/>
    <property type="match status" value="1"/>
</dbReference>
<evidence type="ECO:0000256" key="2">
    <source>
        <dbReference type="HAMAP-Rule" id="MF_00795"/>
    </source>
</evidence>
<protein>
    <recommendedName>
        <fullName evidence="2">PF03932 family protein CutC</fullName>
    </recommendedName>
</protein>
<accession>A0A2T0SH88</accession>
<name>A0A2T0SH88_9BACT</name>
<dbReference type="EMBL" id="PVTE01000020">
    <property type="protein sequence ID" value="PRY32775.1"/>
    <property type="molecule type" value="Genomic_DNA"/>
</dbReference>
<evidence type="ECO:0000256" key="1">
    <source>
        <dbReference type="ARBA" id="ARBA00007768"/>
    </source>
</evidence>
<comment type="subcellular location">
    <subcellularLocation>
        <location evidence="2">Cytoplasm</location>
    </subcellularLocation>
</comment>
<dbReference type="HAMAP" id="MF_00795">
    <property type="entry name" value="CutC"/>
    <property type="match status" value="1"/>
</dbReference>
<comment type="caution">
    <text evidence="2">Once thought to be involved in copper homeostasis, experiments in E.coli have shown this is not the case.</text>
</comment>
<dbReference type="InterPro" id="IPR036822">
    <property type="entry name" value="CutC-like_dom_sf"/>
</dbReference>
<dbReference type="Pfam" id="PF03932">
    <property type="entry name" value="CutC"/>
    <property type="match status" value="1"/>
</dbReference>
<dbReference type="Proteomes" id="UP000238375">
    <property type="component" value="Unassembled WGS sequence"/>
</dbReference>
<keyword evidence="2" id="KW-0963">Cytoplasm</keyword>
<reference evidence="3 4" key="1">
    <citation type="submission" date="2018-03" db="EMBL/GenBank/DDBJ databases">
        <title>Genomic Encyclopedia of Archaeal and Bacterial Type Strains, Phase II (KMG-II): from individual species to whole genera.</title>
        <authorList>
            <person name="Goeker M."/>
        </authorList>
    </citation>
    <scope>NUCLEOTIDE SEQUENCE [LARGE SCALE GENOMIC DNA]</scope>
    <source>
        <strain evidence="3 4">DSM 28354</strain>
    </source>
</reference>
<dbReference type="GO" id="GO:0005507">
    <property type="term" value="F:copper ion binding"/>
    <property type="evidence" value="ECO:0007669"/>
    <property type="project" value="TreeGrafter"/>
</dbReference>
<dbReference type="OrthoDB" id="9815677at2"/>
<evidence type="ECO:0000313" key="4">
    <source>
        <dbReference type="Proteomes" id="UP000238375"/>
    </source>
</evidence>
<dbReference type="GO" id="GO:0005737">
    <property type="term" value="C:cytoplasm"/>
    <property type="evidence" value="ECO:0007669"/>
    <property type="project" value="UniProtKB-SubCell"/>
</dbReference>
<dbReference type="PANTHER" id="PTHR12598:SF0">
    <property type="entry name" value="COPPER HOMEOSTASIS PROTEIN CUTC HOMOLOG"/>
    <property type="match status" value="1"/>
</dbReference>
<proteinExistence type="inferred from homology"/>
<organism evidence="3 4">
    <name type="scientific">Spirosoma oryzae</name>
    <dbReference type="NCBI Taxonomy" id="1469603"/>
    <lineage>
        <taxon>Bacteria</taxon>
        <taxon>Pseudomonadati</taxon>
        <taxon>Bacteroidota</taxon>
        <taxon>Cytophagia</taxon>
        <taxon>Cytophagales</taxon>
        <taxon>Cytophagaceae</taxon>
        <taxon>Spirosoma</taxon>
    </lineage>
</organism>